<dbReference type="EMBL" id="JH819182">
    <property type="protein sequence ID" value="EKC38464.1"/>
    <property type="molecule type" value="Genomic_DNA"/>
</dbReference>
<accession>K1R4L2</accession>
<organism evidence="1">
    <name type="scientific">Magallana gigas</name>
    <name type="common">Pacific oyster</name>
    <name type="synonym">Crassostrea gigas</name>
    <dbReference type="NCBI Taxonomy" id="29159"/>
    <lineage>
        <taxon>Eukaryota</taxon>
        <taxon>Metazoa</taxon>
        <taxon>Spiralia</taxon>
        <taxon>Lophotrochozoa</taxon>
        <taxon>Mollusca</taxon>
        <taxon>Bivalvia</taxon>
        <taxon>Autobranchia</taxon>
        <taxon>Pteriomorphia</taxon>
        <taxon>Ostreida</taxon>
        <taxon>Ostreoidea</taxon>
        <taxon>Ostreidae</taxon>
        <taxon>Magallana</taxon>
    </lineage>
</organism>
<reference evidence="1" key="1">
    <citation type="journal article" date="2012" name="Nature">
        <title>The oyster genome reveals stress adaptation and complexity of shell formation.</title>
        <authorList>
            <person name="Zhang G."/>
            <person name="Fang X."/>
            <person name="Guo X."/>
            <person name="Li L."/>
            <person name="Luo R."/>
            <person name="Xu F."/>
            <person name="Yang P."/>
            <person name="Zhang L."/>
            <person name="Wang X."/>
            <person name="Qi H."/>
            <person name="Xiong Z."/>
            <person name="Que H."/>
            <person name="Xie Y."/>
            <person name="Holland P.W."/>
            <person name="Paps J."/>
            <person name="Zhu Y."/>
            <person name="Wu F."/>
            <person name="Chen Y."/>
            <person name="Wang J."/>
            <person name="Peng C."/>
            <person name="Meng J."/>
            <person name="Yang L."/>
            <person name="Liu J."/>
            <person name="Wen B."/>
            <person name="Zhang N."/>
            <person name="Huang Z."/>
            <person name="Zhu Q."/>
            <person name="Feng Y."/>
            <person name="Mount A."/>
            <person name="Hedgecock D."/>
            <person name="Xu Z."/>
            <person name="Liu Y."/>
            <person name="Domazet-Loso T."/>
            <person name="Du Y."/>
            <person name="Sun X."/>
            <person name="Zhang S."/>
            <person name="Liu B."/>
            <person name="Cheng P."/>
            <person name="Jiang X."/>
            <person name="Li J."/>
            <person name="Fan D."/>
            <person name="Wang W."/>
            <person name="Fu W."/>
            <person name="Wang T."/>
            <person name="Wang B."/>
            <person name="Zhang J."/>
            <person name="Peng Z."/>
            <person name="Li Y."/>
            <person name="Li N."/>
            <person name="Wang J."/>
            <person name="Chen M."/>
            <person name="He Y."/>
            <person name="Tan F."/>
            <person name="Song X."/>
            <person name="Zheng Q."/>
            <person name="Huang R."/>
            <person name="Yang H."/>
            <person name="Du X."/>
            <person name="Chen L."/>
            <person name="Yang M."/>
            <person name="Gaffney P.M."/>
            <person name="Wang S."/>
            <person name="Luo L."/>
            <person name="She Z."/>
            <person name="Ming Y."/>
            <person name="Huang W."/>
            <person name="Zhang S."/>
            <person name="Huang B."/>
            <person name="Zhang Y."/>
            <person name="Qu T."/>
            <person name="Ni P."/>
            <person name="Miao G."/>
            <person name="Wang J."/>
            <person name="Wang Q."/>
            <person name="Steinberg C.E."/>
            <person name="Wang H."/>
            <person name="Li N."/>
            <person name="Qian L."/>
            <person name="Zhang G."/>
            <person name="Li Y."/>
            <person name="Yang H."/>
            <person name="Liu X."/>
            <person name="Wang J."/>
            <person name="Yin Y."/>
            <person name="Wang J."/>
        </authorList>
    </citation>
    <scope>NUCLEOTIDE SEQUENCE [LARGE SCALE GENOMIC DNA]</scope>
    <source>
        <strain evidence="1">05x7-T-G4-1.051#20</strain>
    </source>
</reference>
<dbReference type="InParanoid" id="K1R4L2"/>
<dbReference type="AlphaFoldDB" id="K1R4L2"/>
<proteinExistence type="predicted"/>
<sequence length="69" mass="8355">MLDKYCNIPINWPGLQFDNLVQDRYVRGDVISCILIYIYKRDYDFITLIYQFVEDVISCMRGTHEFHEN</sequence>
<protein>
    <submittedName>
        <fullName evidence="1">Uncharacterized protein</fullName>
    </submittedName>
</protein>
<gene>
    <name evidence="1" type="ORF">CGI_10028080</name>
</gene>
<dbReference type="HOGENOM" id="CLU_2778338_0_0_1"/>
<evidence type="ECO:0000313" key="1">
    <source>
        <dbReference type="EMBL" id="EKC38464.1"/>
    </source>
</evidence>
<name>K1R4L2_MAGGI</name>